<dbReference type="GO" id="GO:0045454">
    <property type="term" value="P:cell redox homeostasis"/>
    <property type="evidence" value="ECO:0007669"/>
    <property type="project" value="TreeGrafter"/>
</dbReference>
<dbReference type="PROSITE" id="PS51352">
    <property type="entry name" value="THIOREDOXIN_2"/>
    <property type="match status" value="1"/>
</dbReference>
<dbReference type="Gene3D" id="3.40.30.10">
    <property type="entry name" value="Glutaredoxin"/>
    <property type="match status" value="1"/>
</dbReference>
<feature type="site" description="Contributes to redox potential value" evidence="9">
    <location>
        <position position="31"/>
    </location>
</feature>
<organism evidence="12 13">
    <name type="scientific">Blautia luti DSM 14534 = JCM 17040</name>
    <dbReference type="NCBI Taxonomy" id="649762"/>
    <lineage>
        <taxon>Bacteria</taxon>
        <taxon>Bacillati</taxon>
        <taxon>Bacillota</taxon>
        <taxon>Clostridia</taxon>
        <taxon>Lachnospirales</taxon>
        <taxon>Lachnospiraceae</taxon>
        <taxon>Blautia</taxon>
    </lineage>
</organism>
<dbReference type="Pfam" id="PF00085">
    <property type="entry name" value="Thioredoxin"/>
    <property type="match status" value="1"/>
</dbReference>
<evidence type="ECO:0000313" key="13">
    <source>
        <dbReference type="Proteomes" id="UP000437824"/>
    </source>
</evidence>
<dbReference type="PANTHER" id="PTHR45663">
    <property type="entry name" value="GEO12009P1"/>
    <property type="match status" value="1"/>
</dbReference>
<gene>
    <name evidence="12" type="primary">trxA</name>
    <name evidence="12" type="ORF">GKZ57_12900</name>
</gene>
<feature type="site" description="Contributes to redox potential value" evidence="9">
    <location>
        <position position="32"/>
    </location>
</feature>
<evidence type="ECO:0000256" key="1">
    <source>
        <dbReference type="ARBA" id="ARBA00008987"/>
    </source>
</evidence>
<dbReference type="InterPro" id="IPR036249">
    <property type="entry name" value="Thioredoxin-like_sf"/>
</dbReference>
<comment type="similarity">
    <text evidence="1 8">Belongs to the thioredoxin family.</text>
</comment>
<dbReference type="PRINTS" id="PR00421">
    <property type="entry name" value="THIOREDOXIN"/>
</dbReference>
<dbReference type="AlphaFoldDB" id="A0A844GL92"/>
<dbReference type="InterPro" id="IPR017937">
    <property type="entry name" value="Thioredoxin_CS"/>
</dbReference>
<dbReference type="NCBIfam" id="TIGR01068">
    <property type="entry name" value="thioredoxin"/>
    <property type="match status" value="1"/>
</dbReference>
<dbReference type="EMBL" id="WMBC01000011">
    <property type="protein sequence ID" value="MTD62119.1"/>
    <property type="molecule type" value="Genomic_DNA"/>
</dbReference>
<feature type="active site" description="Nucleophile" evidence="9">
    <location>
        <position position="33"/>
    </location>
</feature>
<evidence type="ECO:0000259" key="11">
    <source>
        <dbReference type="PROSITE" id="PS51352"/>
    </source>
</evidence>
<keyword evidence="6 10" id="KW-0676">Redox-active center</keyword>
<evidence type="ECO:0000256" key="5">
    <source>
        <dbReference type="ARBA" id="ARBA00023157"/>
    </source>
</evidence>
<dbReference type="CDD" id="cd02947">
    <property type="entry name" value="TRX_family"/>
    <property type="match status" value="1"/>
</dbReference>
<keyword evidence="4" id="KW-0249">Electron transport</keyword>
<dbReference type="PROSITE" id="PS00194">
    <property type="entry name" value="THIOREDOXIN_1"/>
    <property type="match status" value="1"/>
</dbReference>
<keyword evidence="3" id="KW-0813">Transport</keyword>
<proteinExistence type="inferred from homology"/>
<evidence type="ECO:0000256" key="2">
    <source>
        <dbReference type="ARBA" id="ARBA00020570"/>
    </source>
</evidence>
<sequence length="100" mass="11094">MAKEITVANFETEVLKSEKPILIDFWATWCGPCMRQGPIVEELAEEGYAVGKVDVDQNMALAQQFRVVSIPTMILFKDGAEAKRFVGLTSKEELKSALDA</sequence>
<feature type="disulfide bond" description="Redox-active" evidence="10">
    <location>
        <begin position="30"/>
        <end position="33"/>
    </location>
</feature>
<dbReference type="RefSeq" id="WP_154780701.1">
    <property type="nucleotide sequence ID" value="NZ_WMBC01000011.1"/>
</dbReference>
<evidence type="ECO:0000256" key="9">
    <source>
        <dbReference type="PIRSR" id="PIRSR000077-1"/>
    </source>
</evidence>
<evidence type="ECO:0000256" key="6">
    <source>
        <dbReference type="ARBA" id="ARBA00023284"/>
    </source>
</evidence>
<dbReference type="FunFam" id="3.40.30.10:FF:000001">
    <property type="entry name" value="Thioredoxin"/>
    <property type="match status" value="1"/>
</dbReference>
<keyword evidence="5 10" id="KW-1015">Disulfide bond</keyword>
<feature type="domain" description="Thioredoxin" evidence="11">
    <location>
        <begin position="1"/>
        <end position="100"/>
    </location>
</feature>
<dbReference type="PIRSF" id="PIRSF000077">
    <property type="entry name" value="Thioredoxin"/>
    <property type="match status" value="1"/>
</dbReference>
<dbReference type="PANTHER" id="PTHR45663:SF11">
    <property type="entry name" value="GEO12009P1"/>
    <property type="match status" value="1"/>
</dbReference>
<evidence type="ECO:0000256" key="3">
    <source>
        <dbReference type="ARBA" id="ARBA00022448"/>
    </source>
</evidence>
<accession>A0A844GL92</accession>
<dbReference type="SUPFAM" id="SSF52833">
    <property type="entry name" value="Thioredoxin-like"/>
    <property type="match status" value="1"/>
</dbReference>
<reference evidence="12 13" key="1">
    <citation type="submission" date="2019-11" db="EMBL/GenBank/DDBJ databases">
        <title>Draft genome sequence of Blautia luti DSM 14534T, isolated from human stool.</title>
        <authorList>
            <person name="Ortiz R."/>
            <person name="Melis-Arcos F."/>
            <person name="Covarrubias P."/>
            <person name="Cardenas J.P."/>
            <person name="Perez-Donoso J."/>
            <person name="Almonacid D."/>
        </authorList>
    </citation>
    <scope>NUCLEOTIDE SEQUENCE [LARGE SCALE GENOMIC DNA]</scope>
    <source>
        <strain evidence="12 13">DSM 14534</strain>
    </source>
</reference>
<dbReference type="InterPro" id="IPR005746">
    <property type="entry name" value="Thioredoxin"/>
</dbReference>
<dbReference type="InterPro" id="IPR013766">
    <property type="entry name" value="Thioredoxin_domain"/>
</dbReference>
<evidence type="ECO:0000256" key="8">
    <source>
        <dbReference type="PIRNR" id="PIRNR000077"/>
    </source>
</evidence>
<dbReference type="GO" id="GO:0005829">
    <property type="term" value="C:cytosol"/>
    <property type="evidence" value="ECO:0007669"/>
    <property type="project" value="TreeGrafter"/>
</dbReference>
<evidence type="ECO:0000313" key="12">
    <source>
        <dbReference type="EMBL" id="MTD62119.1"/>
    </source>
</evidence>
<comment type="caution">
    <text evidence="12">The sequence shown here is derived from an EMBL/GenBank/DDBJ whole genome shotgun (WGS) entry which is preliminary data.</text>
</comment>
<evidence type="ECO:0000256" key="10">
    <source>
        <dbReference type="PIRSR" id="PIRSR000077-4"/>
    </source>
</evidence>
<evidence type="ECO:0000256" key="7">
    <source>
        <dbReference type="NCBIfam" id="TIGR01068"/>
    </source>
</evidence>
<dbReference type="GO" id="GO:0015035">
    <property type="term" value="F:protein-disulfide reductase activity"/>
    <property type="evidence" value="ECO:0007669"/>
    <property type="project" value="UniProtKB-UniRule"/>
</dbReference>
<protein>
    <recommendedName>
        <fullName evidence="2 7">Thioredoxin</fullName>
    </recommendedName>
</protein>
<feature type="active site" description="Nucleophile" evidence="9">
    <location>
        <position position="30"/>
    </location>
</feature>
<evidence type="ECO:0000256" key="4">
    <source>
        <dbReference type="ARBA" id="ARBA00022982"/>
    </source>
</evidence>
<feature type="site" description="Deprotonates C-terminal active site Cys" evidence="9">
    <location>
        <position position="24"/>
    </location>
</feature>
<dbReference type="Proteomes" id="UP000437824">
    <property type="component" value="Unassembled WGS sequence"/>
</dbReference>
<name>A0A844GL92_9FIRM</name>